<dbReference type="Pfam" id="PF06074">
    <property type="entry name" value="Portal_Mu"/>
    <property type="match status" value="1"/>
</dbReference>
<dbReference type="STRING" id="1227500.C494_07740"/>
<protein>
    <recommendedName>
        <fullName evidence="4">Phage portal protein</fullName>
    </recommendedName>
</protein>
<gene>
    <name evidence="2" type="ORF">C494_07740</name>
</gene>
<dbReference type="EMBL" id="AOHY01000016">
    <property type="protein sequence ID" value="ELY49885.1"/>
    <property type="molecule type" value="Genomic_DNA"/>
</dbReference>
<accession>L9WK73</accession>
<reference evidence="2 3" key="1">
    <citation type="journal article" date="2014" name="PLoS Genet.">
        <title>Phylogenetically driven sequencing of extremely halophilic archaea reveals strategies for static and dynamic osmo-response.</title>
        <authorList>
            <person name="Becker E.A."/>
            <person name="Seitzer P.M."/>
            <person name="Tritt A."/>
            <person name="Larsen D."/>
            <person name="Krusor M."/>
            <person name="Yao A.I."/>
            <person name="Wu D."/>
            <person name="Madern D."/>
            <person name="Eisen J.A."/>
            <person name="Darling A.E."/>
            <person name="Facciotti M.T."/>
        </authorList>
    </citation>
    <scope>NUCLEOTIDE SEQUENCE [LARGE SCALE GENOMIC DNA]</scope>
    <source>
        <strain evidence="2 3">JCM 10635</strain>
    </source>
</reference>
<dbReference type="Proteomes" id="UP000011690">
    <property type="component" value="Unassembled WGS sequence"/>
</dbReference>
<dbReference type="PATRIC" id="fig|1227500.6.peg.1564"/>
<dbReference type="InterPro" id="IPR009279">
    <property type="entry name" value="Portal_Mu"/>
</dbReference>
<sequence>MDPHIGESIDTLVDYLVGSGFSIQPANIPFTDQEQTDEDIAAFKLLIETSEFETVLYEWVWHALVDGTAFLEIVVEDDVFKPKLLPTERMKIQTDDKGEIIEYLMEREDGGDDIKFGPYDIAHLTFHKHPGEDFGHSLIERIEEQANFLRDMEIDLARFISTKAYPPVIWKCGTEERPWNDTQIEEWLDTVEMIEPESMIAVGHDVDHEVVGVTSTSTSAGMLNLDSTFAHLQKRIAAGLGIPAFLLNMDADVGRNDSITLMPKFDRRIQRYRSIIKNAIRYQIFVSILGENNPEDYDELPPDYVFGEHSSDEGRLEIDSAIKLFNEGFLTREAFAQRVGIDPETELPDESELVEIVGLLQDLRGAGDSIQNPNGGSPTSTGSGAESAGREVRSRQNPERDSSGGRRQRDVSNE</sequence>
<evidence type="ECO:0008006" key="4">
    <source>
        <dbReference type="Google" id="ProtNLM"/>
    </source>
</evidence>
<organism evidence="2 3">
    <name type="scientific">Natronorubrum bangense JCM 10635</name>
    <dbReference type="NCBI Taxonomy" id="1227500"/>
    <lineage>
        <taxon>Archaea</taxon>
        <taxon>Methanobacteriati</taxon>
        <taxon>Methanobacteriota</taxon>
        <taxon>Stenosarchaea group</taxon>
        <taxon>Halobacteria</taxon>
        <taxon>Halobacteriales</taxon>
        <taxon>Natrialbaceae</taxon>
        <taxon>Natronorubrum</taxon>
    </lineage>
</organism>
<keyword evidence="3" id="KW-1185">Reference proteome</keyword>
<comment type="caution">
    <text evidence="2">The sequence shown here is derived from an EMBL/GenBank/DDBJ whole genome shotgun (WGS) entry which is preliminary data.</text>
</comment>
<feature type="compositionally biased region" description="Basic and acidic residues" evidence="1">
    <location>
        <begin position="388"/>
        <end position="414"/>
    </location>
</feature>
<feature type="region of interest" description="Disordered" evidence="1">
    <location>
        <begin position="365"/>
        <end position="414"/>
    </location>
</feature>
<evidence type="ECO:0000313" key="3">
    <source>
        <dbReference type="Proteomes" id="UP000011690"/>
    </source>
</evidence>
<feature type="compositionally biased region" description="Low complexity" evidence="1">
    <location>
        <begin position="372"/>
        <end position="387"/>
    </location>
</feature>
<proteinExistence type="predicted"/>
<dbReference type="AlphaFoldDB" id="L9WK73"/>
<name>L9WK73_9EURY</name>
<evidence type="ECO:0000256" key="1">
    <source>
        <dbReference type="SAM" id="MobiDB-lite"/>
    </source>
</evidence>
<evidence type="ECO:0000313" key="2">
    <source>
        <dbReference type="EMBL" id="ELY49885.1"/>
    </source>
</evidence>